<dbReference type="Gene3D" id="3.40.50.300">
    <property type="entry name" value="P-loop containing nucleotide triphosphate hydrolases"/>
    <property type="match status" value="1"/>
</dbReference>
<dbReference type="Pfam" id="PF03764">
    <property type="entry name" value="EFG_IV"/>
    <property type="match status" value="1"/>
</dbReference>
<reference evidence="6 7" key="1">
    <citation type="submission" date="2019-03" db="EMBL/GenBank/DDBJ databases">
        <title>Genomic Encyclopedia of Type Strains, Phase IV (KMG-IV): sequencing the most valuable type-strain genomes for metagenomic binning, comparative biology and taxonomic classification.</title>
        <authorList>
            <person name="Goeker M."/>
        </authorList>
    </citation>
    <scope>NUCLEOTIDE SEQUENCE [LARGE SCALE GENOMIC DNA]</scope>
    <source>
        <strain evidence="6 7">DSM 24766</strain>
    </source>
</reference>
<dbReference type="InterPro" id="IPR000640">
    <property type="entry name" value="EFG_V-like"/>
</dbReference>
<dbReference type="AlphaFoldDB" id="A0A4R2RHF7"/>
<organism evidence="6 7">
    <name type="scientific">Rhodovulum bhavnagarense</name>
    <dbReference type="NCBI Taxonomy" id="992286"/>
    <lineage>
        <taxon>Bacteria</taxon>
        <taxon>Pseudomonadati</taxon>
        <taxon>Pseudomonadota</taxon>
        <taxon>Alphaproteobacteria</taxon>
        <taxon>Rhodobacterales</taxon>
        <taxon>Paracoccaceae</taxon>
        <taxon>Rhodovulum</taxon>
    </lineage>
</organism>
<dbReference type="Pfam" id="PF00009">
    <property type="entry name" value="GTP_EFTU"/>
    <property type="match status" value="1"/>
</dbReference>
<dbReference type="Gene3D" id="3.30.70.240">
    <property type="match status" value="1"/>
</dbReference>
<dbReference type="InterPro" id="IPR035647">
    <property type="entry name" value="EFG_III/V"/>
</dbReference>
<dbReference type="InterPro" id="IPR047872">
    <property type="entry name" value="EFG_IV"/>
</dbReference>
<dbReference type="SUPFAM" id="SSF54980">
    <property type="entry name" value="EF-G C-terminal domain-like"/>
    <property type="match status" value="2"/>
</dbReference>
<dbReference type="GO" id="GO:0097216">
    <property type="term" value="F:guanosine tetraphosphate binding"/>
    <property type="evidence" value="ECO:0007669"/>
    <property type="project" value="UniProtKB-ARBA"/>
</dbReference>
<dbReference type="RefSeq" id="WP_132950914.1">
    <property type="nucleotide sequence ID" value="NZ_SLXU01000004.1"/>
</dbReference>
<evidence type="ECO:0000313" key="6">
    <source>
        <dbReference type="EMBL" id="TCP61567.1"/>
    </source>
</evidence>
<name>A0A4R2RHF7_9RHOB</name>
<accession>A0A4R2RHF7</accession>
<dbReference type="EMBL" id="SLXU01000004">
    <property type="protein sequence ID" value="TCP61567.1"/>
    <property type="molecule type" value="Genomic_DNA"/>
</dbReference>
<dbReference type="CDD" id="cd01434">
    <property type="entry name" value="EFG_mtEFG1_IV"/>
    <property type="match status" value="1"/>
</dbReference>
<proteinExistence type="predicted"/>
<evidence type="ECO:0000256" key="3">
    <source>
        <dbReference type="ARBA" id="ARBA00022917"/>
    </source>
</evidence>
<dbReference type="Proteomes" id="UP000295050">
    <property type="component" value="Unassembled WGS sequence"/>
</dbReference>
<dbReference type="PANTHER" id="PTHR43261">
    <property type="entry name" value="TRANSLATION ELONGATION FACTOR G-RELATED"/>
    <property type="match status" value="1"/>
</dbReference>
<dbReference type="OrthoDB" id="9802948at2"/>
<evidence type="ECO:0000259" key="5">
    <source>
        <dbReference type="SMART" id="SM00889"/>
    </source>
</evidence>
<dbReference type="SUPFAM" id="SSF54211">
    <property type="entry name" value="Ribosomal protein S5 domain 2-like"/>
    <property type="match status" value="1"/>
</dbReference>
<dbReference type="InterPro" id="IPR020568">
    <property type="entry name" value="Ribosomal_Su5_D2-typ_SF"/>
</dbReference>
<evidence type="ECO:0000256" key="1">
    <source>
        <dbReference type="ARBA" id="ARBA00022741"/>
    </source>
</evidence>
<dbReference type="PANTHER" id="PTHR43261:SF7">
    <property type="entry name" value="ELONGATION FACTOR G-LIKE PROTEIN"/>
    <property type="match status" value="1"/>
</dbReference>
<dbReference type="GO" id="GO:0003924">
    <property type="term" value="F:GTPase activity"/>
    <property type="evidence" value="ECO:0007669"/>
    <property type="project" value="InterPro"/>
</dbReference>
<dbReference type="InterPro" id="IPR041095">
    <property type="entry name" value="EFG_II"/>
</dbReference>
<dbReference type="InterPro" id="IPR000795">
    <property type="entry name" value="T_Tr_GTP-bd_dom"/>
</dbReference>
<protein>
    <submittedName>
        <fullName evidence="6">Elongation factor G</fullName>
    </submittedName>
</protein>
<dbReference type="SMART" id="SM00889">
    <property type="entry name" value="EFG_IV"/>
    <property type="match status" value="1"/>
</dbReference>
<dbReference type="Gene3D" id="3.30.70.870">
    <property type="entry name" value="Elongation Factor G (Translational Gtpase), domain 3"/>
    <property type="match status" value="1"/>
</dbReference>
<evidence type="ECO:0000313" key="7">
    <source>
        <dbReference type="Proteomes" id="UP000295050"/>
    </source>
</evidence>
<comment type="caution">
    <text evidence="6">The sequence shown here is derived from an EMBL/GenBank/DDBJ whole genome shotgun (WGS) entry which is preliminary data.</text>
</comment>
<sequence length="644" mass="68822">MRCFTIMGPSQAGKTTLLEALGSLEGRSIAAEFTDALAVRQFTYLDESWIGFDIAGGPDYLGHAGGALAASDAAILCVAPDPQAAVLAAPYLRLIEESRVPCFIFINKMDLDEARIRDIVAALQAYAGHHIVLRQAPIRDAEGHVTGSVDLVSERAFKYREGKPSRLVEIPSHVQDREQEARADLLEHLADYDDHLMEELIEDRQPAPAEIYSVLAEAHRDNRVMAAYLGAASHGNGVTRLMKALRHEAPGMEAIGTRLGIEDALAIGVASDTKRHVGKSVLIRALGPGIRHAAPLAGGTIGSLTGLDGKPAPEPLATGGVAVAVKSDHMEPGLAYCAERSTPLPAWTRGRPPAYARVLSPANERDDARLSAAIARMAASDPGMWTTQDGTTGQLVVRLQGPLHLRRVLAKLAGEFGIEAVEQPVSGIYRETITKTVTTRHRHRKQSGGAGQFADVELSVRPLDRGTGFGFDETVKGGAVPRNFIPAVEAGAREAMERGPLGFPVVDVAVTLSDGKHHAVDSSDHAFRTAARNGVREALEQAGPVVLHPIDRVAIHLPSIHSGALVALASSLKGQVLGFAAHPEARGWDVFEALIPASAQEELFQALGGLTHGTAWFEARFDHYEELHGKEAERICQARAAELA</sequence>
<keyword evidence="3" id="KW-0648">Protein biosynthesis</keyword>
<keyword evidence="2 6" id="KW-0251">Elongation factor</keyword>
<evidence type="ECO:0000256" key="4">
    <source>
        <dbReference type="ARBA" id="ARBA00023134"/>
    </source>
</evidence>
<dbReference type="InterPro" id="IPR005517">
    <property type="entry name" value="Transl_elong_EFG/EF2_IV"/>
</dbReference>
<keyword evidence="1" id="KW-0547">Nucleotide-binding</keyword>
<dbReference type="Pfam" id="PF14492">
    <property type="entry name" value="EFG_III"/>
    <property type="match status" value="1"/>
</dbReference>
<dbReference type="Gene3D" id="3.30.230.10">
    <property type="match status" value="1"/>
</dbReference>
<dbReference type="SUPFAM" id="SSF52540">
    <property type="entry name" value="P-loop containing nucleoside triphosphate hydrolases"/>
    <property type="match status" value="1"/>
</dbReference>
<dbReference type="NCBIfam" id="NF009379">
    <property type="entry name" value="PRK12740.1-3"/>
    <property type="match status" value="1"/>
</dbReference>
<dbReference type="GO" id="GO:0003746">
    <property type="term" value="F:translation elongation factor activity"/>
    <property type="evidence" value="ECO:0007669"/>
    <property type="project" value="UniProtKB-KW"/>
</dbReference>
<evidence type="ECO:0000256" key="2">
    <source>
        <dbReference type="ARBA" id="ARBA00022768"/>
    </source>
</evidence>
<keyword evidence="4" id="KW-0342">GTP-binding</keyword>
<dbReference type="GO" id="GO:0032790">
    <property type="term" value="P:ribosome disassembly"/>
    <property type="evidence" value="ECO:0007669"/>
    <property type="project" value="TreeGrafter"/>
</dbReference>
<dbReference type="GO" id="GO:0005525">
    <property type="term" value="F:GTP binding"/>
    <property type="evidence" value="ECO:0007669"/>
    <property type="project" value="UniProtKB-KW"/>
</dbReference>
<dbReference type="InterPro" id="IPR014721">
    <property type="entry name" value="Ribsml_uS5_D2-typ_fold_subgr"/>
</dbReference>
<dbReference type="Pfam" id="PF00679">
    <property type="entry name" value="EFG_C"/>
    <property type="match status" value="1"/>
</dbReference>
<gene>
    <name evidence="6" type="ORF">EV663_10418</name>
</gene>
<keyword evidence="7" id="KW-1185">Reference proteome</keyword>
<feature type="domain" description="Translation elongation factor EFG/EF2" evidence="5">
    <location>
        <begin position="427"/>
        <end position="543"/>
    </location>
</feature>
<dbReference type="InterPro" id="IPR027417">
    <property type="entry name" value="P-loop_NTPase"/>
</dbReference>